<evidence type="ECO:0008006" key="3">
    <source>
        <dbReference type="Google" id="ProtNLM"/>
    </source>
</evidence>
<organism evidence="1 2">
    <name type="scientific">Caerostris extrusa</name>
    <name type="common">Bark spider</name>
    <name type="synonym">Caerostris bankana</name>
    <dbReference type="NCBI Taxonomy" id="172846"/>
    <lineage>
        <taxon>Eukaryota</taxon>
        <taxon>Metazoa</taxon>
        <taxon>Ecdysozoa</taxon>
        <taxon>Arthropoda</taxon>
        <taxon>Chelicerata</taxon>
        <taxon>Arachnida</taxon>
        <taxon>Araneae</taxon>
        <taxon>Araneomorphae</taxon>
        <taxon>Entelegynae</taxon>
        <taxon>Araneoidea</taxon>
        <taxon>Araneidae</taxon>
        <taxon>Caerostris</taxon>
    </lineage>
</organism>
<reference evidence="1 2" key="1">
    <citation type="submission" date="2021-06" db="EMBL/GenBank/DDBJ databases">
        <title>Caerostris extrusa draft genome.</title>
        <authorList>
            <person name="Kono N."/>
            <person name="Arakawa K."/>
        </authorList>
    </citation>
    <scope>NUCLEOTIDE SEQUENCE [LARGE SCALE GENOMIC DNA]</scope>
</reference>
<gene>
    <name evidence="1" type="ORF">CEXT_539141</name>
</gene>
<accession>A0AAV4WND7</accession>
<comment type="caution">
    <text evidence="1">The sequence shown here is derived from an EMBL/GenBank/DDBJ whole genome shotgun (WGS) entry which is preliminary data.</text>
</comment>
<dbReference type="Proteomes" id="UP001054945">
    <property type="component" value="Unassembled WGS sequence"/>
</dbReference>
<evidence type="ECO:0000313" key="1">
    <source>
        <dbReference type="EMBL" id="GIY83799.1"/>
    </source>
</evidence>
<proteinExistence type="predicted"/>
<keyword evidence="2" id="KW-1185">Reference proteome</keyword>
<dbReference type="AlphaFoldDB" id="A0AAV4WND7"/>
<dbReference type="EMBL" id="BPLR01016432">
    <property type="protein sequence ID" value="GIY83799.1"/>
    <property type="molecule type" value="Genomic_DNA"/>
</dbReference>
<name>A0AAV4WND7_CAEEX</name>
<evidence type="ECO:0000313" key="2">
    <source>
        <dbReference type="Proteomes" id="UP001054945"/>
    </source>
</evidence>
<protein>
    <recommendedName>
        <fullName evidence="3">Secreted protein</fullName>
    </recommendedName>
</protein>
<sequence>MSRRGNFWSRFLMGSSGRRWKVTAVAPRCFIVVIRKSLVPLGHPIPSMSRQGQFLLSFSDGSIGRSLKVTAAAPAVQCCN</sequence>